<evidence type="ECO:0000256" key="1">
    <source>
        <dbReference type="ARBA" id="ARBA00010914"/>
    </source>
</evidence>
<dbReference type="InterPro" id="IPR036010">
    <property type="entry name" value="2Fe-2S_ferredoxin-like_sf"/>
</dbReference>
<dbReference type="Proteomes" id="UP000472676">
    <property type="component" value="Unassembled WGS sequence"/>
</dbReference>
<accession>A0A6M2BNX0</accession>
<dbReference type="PANTHER" id="PTHR23426">
    <property type="entry name" value="FERREDOXIN/ADRENODOXIN"/>
    <property type="match status" value="1"/>
</dbReference>
<dbReference type="InterPro" id="IPR012675">
    <property type="entry name" value="Beta-grasp_dom_sf"/>
</dbReference>
<dbReference type="GO" id="GO:0140647">
    <property type="term" value="P:P450-containing electron transport chain"/>
    <property type="evidence" value="ECO:0007669"/>
    <property type="project" value="InterPro"/>
</dbReference>
<organism evidence="8 9">
    <name type="scientific">Solimonas terrae</name>
    <dbReference type="NCBI Taxonomy" id="1396819"/>
    <lineage>
        <taxon>Bacteria</taxon>
        <taxon>Pseudomonadati</taxon>
        <taxon>Pseudomonadota</taxon>
        <taxon>Gammaproteobacteria</taxon>
        <taxon>Nevskiales</taxon>
        <taxon>Nevskiaceae</taxon>
        <taxon>Solimonas</taxon>
    </lineage>
</organism>
<dbReference type="GO" id="GO:0046872">
    <property type="term" value="F:metal ion binding"/>
    <property type="evidence" value="ECO:0007669"/>
    <property type="project" value="UniProtKB-KW"/>
</dbReference>
<name>A0A6M2BNX0_9GAMM</name>
<evidence type="ECO:0000313" key="8">
    <source>
        <dbReference type="EMBL" id="NGY03911.1"/>
    </source>
</evidence>
<dbReference type="GO" id="GO:0051537">
    <property type="term" value="F:2 iron, 2 sulfur cluster binding"/>
    <property type="evidence" value="ECO:0007669"/>
    <property type="project" value="UniProtKB-KW"/>
</dbReference>
<keyword evidence="4" id="KW-0408">Iron</keyword>
<comment type="similarity">
    <text evidence="1">Belongs to the adrenodoxin/putidaredoxin family.</text>
</comment>
<reference evidence="8 9" key="1">
    <citation type="journal article" date="2014" name="Int. J. Syst. Evol. Microbiol.">
        <title>Solimonas terrae sp. nov., isolated from soil.</title>
        <authorList>
            <person name="Kim S.J."/>
            <person name="Moon J.Y."/>
            <person name="Weon H.Y."/>
            <person name="Ahn J.H."/>
            <person name="Chen W.M."/>
            <person name="Kwon S.W."/>
        </authorList>
    </citation>
    <scope>NUCLEOTIDE SEQUENCE [LARGE SCALE GENOMIC DNA]</scope>
    <source>
        <strain evidence="8 9">KIS83-12</strain>
    </source>
</reference>
<sequence length="107" mass="11498">MAAVTYIEHNGKQHQVEVNDGISLMDGAISNMVRGIIGECGGGLACATCHCYVDDAWIERLTPPSDTEKEMLESVAAERRPGSRLSCQIPVEPGLDGLVVRLPATQF</sequence>
<keyword evidence="2" id="KW-0001">2Fe-2S</keyword>
<dbReference type="Pfam" id="PF00111">
    <property type="entry name" value="Fer2"/>
    <property type="match status" value="1"/>
</dbReference>
<dbReference type="AlphaFoldDB" id="A0A6M2BNX0"/>
<gene>
    <name evidence="8" type="ORF">G7Y85_03985</name>
</gene>
<evidence type="ECO:0000256" key="5">
    <source>
        <dbReference type="ARBA" id="ARBA00023014"/>
    </source>
</evidence>
<dbReference type="EMBL" id="JAAMOW010000002">
    <property type="protein sequence ID" value="NGY03911.1"/>
    <property type="molecule type" value="Genomic_DNA"/>
</dbReference>
<evidence type="ECO:0000256" key="3">
    <source>
        <dbReference type="ARBA" id="ARBA00022723"/>
    </source>
</evidence>
<dbReference type="Gene3D" id="3.10.20.30">
    <property type="match status" value="1"/>
</dbReference>
<evidence type="ECO:0000259" key="7">
    <source>
        <dbReference type="PROSITE" id="PS51085"/>
    </source>
</evidence>
<comment type="cofactor">
    <cofactor evidence="6">
        <name>[2Fe-2S] cluster</name>
        <dbReference type="ChEBI" id="CHEBI:190135"/>
    </cofactor>
</comment>
<evidence type="ECO:0000256" key="2">
    <source>
        <dbReference type="ARBA" id="ARBA00022714"/>
    </source>
</evidence>
<dbReference type="RefSeq" id="WP_166253299.1">
    <property type="nucleotide sequence ID" value="NZ_JAAMOW010000002.1"/>
</dbReference>
<keyword evidence="9" id="KW-1185">Reference proteome</keyword>
<dbReference type="CDD" id="cd00207">
    <property type="entry name" value="fer2"/>
    <property type="match status" value="1"/>
</dbReference>
<evidence type="ECO:0000256" key="6">
    <source>
        <dbReference type="ARBA" id="ARBA00034078"/>
    </source>
</evidence>
<dbReference type="SUPFAM" id="SSF54292">
    <property type="entry name" value="2Fe-2S ferredoxin-like"/>
    <property type="match status" value="1"/>
</dbReference>
<keyword evidence="3" id="KW-0479">Metal-binding</keyword>
<proteinExistence type="inferred from homology"/>
<dbReference type="InterPro" id="IPR001055">
    <property type="entry name" value="Adrenodoxin-like"/>
</dbReference>
<dbReference type="PROSITE" id="PS51085">
    <property type="entry name" value="2FE2S_FER_2"/>
    <property type="match status" value="1"/>
</dbReference>
<comment type="caution">
    <text evidence="8">The sequence shown here is derived from an EMBL/GenBank/DDBJ whole genome shotgun (WGS) entry which is preliminary data.</text>
</comment>
<dbReference type="PRINTS" id="PR00355">
    <property type="entry name" value="ADRENODOXIN"/>
</dbReference>
<dbReference type="GO" id="GO:0005829">
    <property type="term" value="C:cytosol"/>
    <property type="evidence" value="ECO:0007669"/>
    <property type="project" value="TreeGrafter"/>
</dbReference>
<dbReference type="PANTHER" id="PTHR23426:SF65">
    <property type="entry name" value="FERREDOXIN-2, MITOCHONDRIAL"/>
    <property type="match status" value="1"/>
</dbReference>
<feature type="domain" description="2Fe-2S ferredoxin-type" evidence="7">
    <location>
        <begin position="2"/>
        <end position="106"/>
    </location>
</feature>
<dbReference type="InterPro" id="IPR001041">
    <property type="entry name" value="2Fe-2S_ferredoxin-type"/>
</dbReference>
<dbReference type="GO" id="GO:0009055">
    <property type="term" value="F:electron transfer activity"/>
    <property type="evidence" value="ECO:0007669"/>
    <property type="project" value="TreeGrafter"/>
</dbReference>
<evidence type="ECO:0000313" key="9">
    <source>
        <dbReference type="Proteomes" id="UP000472676"/>
    </source>
</evidence>
<keyword evidence="5" id="KW-0411">Iron-sulfur</keyword>
<protein>
    <submittedName>
        <fullName evidence="8">2Fe-2S iron-sulfur cluster binding domain-containing protein</fullName>
    </submittedName>
</protein>
<evidence type="ECO:0000256" key="4">
    <source>
        <dbReference type="ARBA" id="ARBA00023004"/>
    </source>
</evidence>